<dbReference type="InterPro" id="IPR027417">
    <property type="entry name" value="P-loop_NTPase"/>
</dbReference>
<evidence type="ECO:0000256" key="3">
    <source>
        <dbReference type="ARBA" id="ARBA00022475"/>
    </source>
</evidence>
<feature type="transmembrane region" description="Helical" evidence="10">
    <location>
        <begin position="161"/>
        <end position="182"/>
    </location>
</feature>
<dbReference type="PATRIC" id="fig|1149862.3.peg.2"/>
<dbReference type="CDD" id="cd18588">
    <property type="entry name" value="ABC_6TM_CyaB_HlyB_like"/>
    <property type="match status" value="1"/>
</dbReference>
<dbReference type="InterPro" id="IPR011527">
    <property type="entry name" value="ABC1_TM_dom"/>
</dbReference>
<feature type="transmembrane region" description="Helical" evidence="10">
    <location>
        <begin position="280"/>
        <end position="297"/>
    </location>
</feature>
<feature type="domain" description="Peptidase C39" evidence="13">
    <location>
        <begin position="14"/>
        <end position="133"/>
    </location>
</feature>
<dbReference type="GO" id="GO:0016887">
    <property type="term" value="F:ATP hydrolysis activity"/>
    <property type="evidence" value="ECO:0007669"/>
    <property type="project" value="InterPro"/>
</dbReference>
<dbReference type="RefSeq" id="WP_007930108.1">
    <property type="nucleotide sequence ID" value="NZ_AKVJ01000002.1"/>
</dbReference>
<dbReference type="Pfam" id="PF00664">
    <property type="entry name" value="ABC_membrane"/>
    <property type="match status" value="1"/>
</dbReference>
<dbReference type="InterPro" id="IPR039421">
    <property type="entry name" value="Type_1_exporter"/>
</dbReference>
<dbReference type="InterPro" id="IPR003439">
    <property type="entry name" value="ABC_transporter-like_ATP-bd"/>
</dbReference>
<name>I9B6Y3_9FIRM</name>
<sequence length="715" mass="79871">MTIQTSKQKKDCYEGEVCDTALQCLIAVANTLKVSVDEKKIRESYSDKVVMDIQLLLKSAKFLKLKTKVIKPKNDELGNLPIPAIAVMRDGTFQVIGKNNKERIVAFDPQVRRPKTIPLEEFLAAWGGEIITIKKTFSLKNAGQQFNLAWFIPIIVRYKHFFYEVLIASFFLQLFGLVTPLFTQVIIDKVLLHKGVATLDVLALALLFAAFFQMIMNLLRTYLSTHTTNKMDMILGAKLIRHLVTLPLRYFELRRVGDTLARVAALNGIREFLTGSTMTIFLDIFFSLLFILVMFYYSVSLTVIALISLPLYLVQNVIATPIYRERLQAVWSSGAESNAFLVEAITGVHTVKSLALEPQFNHKWETLLAKYISAAFNSAKFNMIVGGSGSLVQSLTGFAILLVGGHKVMNGEMTIGQLIAFQMLAGQASAPLFRLTGIWQSCQQAALSVERLGDILNTPPETFQKKKKEVPSMRGNVIFDNVNFRYHAEGKIILNQVSIQIQAGMRIGIVGRSGSGKSTMTKLVQRLYLPESGQVSIDGVDLAQVEPTWLRQRIGVVLQENFLFNGSVRDNIAIARPGVSIEEVIRAAQMSGAHEFILELPEGYDAKVGERGMSLSGGQQQRIAIARAILTNPAILIFDEATSALDYESERIIMNNLDAISAGRTMIMIAHRLSTVRRCDKIIVMERGQVVEQGTHEELISLNRCYYNLYKQQEV</sequence>
<gene>
    <name evidence="14" type="ORF">FB4_1729</name>
</gene>
<dbReference type="GO" id="GO:0005524">
    <property type="term" value="F:ATP binding"/>
    <property type="evidence" value="ECO:0007669"/>
    <property type="project" value="UniProtKB-KW"/>
</dbReference>
<evidence type="ECO:0000313" key="14">
    <source>
        <dbReference type="EMBL" id="EIW20877.1"/>
    </source>
</evidence>
<dbReference type="InterPro" id="IPR017871">
    <property type="entry name" value="ABC_transporter-like_CS"/>
</dbReference>
<dbReference type="Pfam" id="PF03412">
    <property type="entry name" value="Peptidase_C39"/>
    <property type="match status" value="1"/>
</dbReference>
<feature type="domain" description="ABC transmembrane type-1" evidence="12">
    <location>
        <begin position="165"/>
        <end position="444"/>
    </location>
</feature>
<protein>
    <submittedName>
        <fullName evidence="14">Type I secretion system ATPase</fullName>
    </submittedName>
</protein>
<dbReference type="SUPFAM" id="SSF90123">
    <property type="entry name" value="ABC transporter transmembrane region"/>
    <property type="match status" value="1"/>
</dbReference>
<accession>I9B6Y3</accession>
<dbReference type="AlphaFoldDB" id="I9B6Y3"/>
<comment type="subcellular location">
    <subcellularLocation>
        <location evidence="1">Cell membrane</location>
        <topology evidence="1">Multi-pass membrane protein</topology>
    </subcellularLocation>
</comment>
<dbReference type="GO" id="GO:0030253">
    <property type="term" value="P:protein secretion by the type I secretion system"/>
    <property type="evidence" value="ECO:0007669"/>
    <property type="project" value="InterPro"/>
</dbReference>
<evidence type="ECO:0000256" key="8">
    <source>
        <dbReference type="ARBA" id="ARBA00022989"/>
    </source>
</evidence>
<dbReference type="PANTHER" id="PTHR24221:SF647">
    <property type="entry name" value="BLL6336 PROTEIN"/>
    <property type="match status" value="1"/>
</dbReference>
<evidence type="ECO:0000256" key="2">
    <source>
        <dbReference type="ARBA" id="ARBA00022448"/>
    </source>
</evidence>
<dbReference type="PROSITE" id="PS50929">
    <property type="entry name" value="ABC_TM1F"/>
    <property type="match status" value="1"/>
</dbReference>
<dbReference type="Gene3D" id="3.90.70.10">
    <property type="entry name" value="Cysteine proteinases"/>
    <property type="match status" value="1"/>
</dbReference>
<dbReference type="InterPro" id="IPR036640">
    <property type="entry name" value="ABC1_TM_sf"/>
</dbReference>
<dbReference type="GO" id="GO:0140359">
    <property type="term" value="F:ABC-type transporter activity"/>
    <property type="evidence" value="ECO:0007669"/>
    <property type="project" value="InterPro"/>
</dbReference>
<evidence type="ECO:0000256" key="1">
    <source>
        <dbReference type="ARBA" id="ARBA00004651"/>
    </source>
</evidence>
<dbReference type="NCBIfam" id="TIGR01846">
    <property type="entry name" value="type_I_sec_HlyB"/>
    <property type="match status" value="1"/>
</dbReference>
<dbReference type="GO" id="GO:0005886">
    <property type="term" value="C:plasma membrane"/>
    <property type="evidence" value="ECO:0007669"/>
    <property type="project" value="UniProtKB-SubCell"/>
</dbReference>
<keyword evidence="6" id="KW-0378">Hydrolase</keyword>
<dbReference type="PROSITE" id="PS00211">
    <property type="entry name" value="ABC_TRANSPORTER_1"/>
    <property type="match status" value="1"/>
</dbReference>
<evidence type="ECO:0000256" key="5">
    <source>
        <dbReference type="ARBA" id="ARBA00022741"/>
    </source>
</evidence>
<dbReference type="GO" id="GO:0034040">
    <property type="term" value="F:ATPase-coupled lipid transmembrane transporter activity"/>
    <property type="evidence" value="ECO:0007669"/>
    <property type="project" value="TreeGrafter"/>
</dbReference>
<keyword evidence="9 10" id="KW-0472">Membrane</keyword>
<keyword evidence="8 10" id="KW-1133">Transmembrane helix</keyword>
<keyword evidence="15" id="KW-1185">Reference proteome</keyword>
<dbReference type="Proteomes" id="UP000004324">
    <property type="component" value="Unassembled WGS sequence"/>
</dbReference>
<dbReference type="SUPFAM" id="SSF52540">
    <property type="entry name" value="P-loop containing nucleoside triphosphate hydrolases"/>
    <property type="match status" value="1"/>
</dbReference>
<evidence type="ECO:0000256" key="9">
    <source>
        <dbReference type="ARBA" id="ARBA00023136"/>
    </source>
</evidence>
<dbReference type="Pfam" id="PF00005">
    <property type="entry name" value="ABC_tran"/>
    <property type="match status" value="1"/>
</dbReference>
<dbReference type="EMBL" id="AKVJ01000002">
    <property type="protein sequence ID" value="EIW20877.1"/>
    <property type="molecule type" value="Genomic_DNA"/>
</dbReference>
<dbReference type="Gene3D" id="3.40.50.300">
    <property type="entry name" value="P-loop containing nucleotide triphosphate hydrolases"/>
    <property type="match status" value="1"/>
</dbReference>
<dbReference type="GO" id="GO:0006508">
    <property type="term" value="P:proteolysis"/>
    <property type="evidence" value="ECO:0007669"/>
    <property type="project" value="InterPro"/>
</dbReference>
<evidence type="ECO:0000256" key="4">
    <source>
        <dbReference type="ARBA" id="ARBA00022692"/>
    </source>
</evidence>
<dbReference type="OrthoDB" id="9762778at2"/>
<keyword evidence="7" id="KW-0067">ATP-binding</keyword>
<keyword evidence="3" id="KW-1003">Cell membrane</keyword>
<dbReference type="PANTHER" id="PTHR24221">
    <property type="entry name" value="ATP-BINDING CASSETTE SUB-FAMILY B"/>
    <property type="match status" value="1"/>
</dbReference>
<evidence type="ECO:0000259" key="13">
    <source>
        <dbReference type="PROSITE" id="PS50990"/>
    </source>
</evidence>
<feature type="domain" description="ABC transporter" evidence="11">
    <location>
        <begin position="477"/>
        <end position="712"/>
    </location>
</feature>
<keyword evidence="6" id="KW-0788">Thiol protease</keyword>
<evidence type="ECO:0000256" key="7">
    <source>
        <dbReference type="ARBA" id="ARBA00022840"/>
    </source>
</evidence>
<keyword evidence="6" id="KW-0645">Protease</keyword>
<keyword evidence="2" id="KW-0813">Transport</keyword>
<dbReference type="Gene3D" id="1.20.1560.10">
    <property type="entry name" value="ABC transporter type 1, transmembrane domain"/>
    <property type="match status" value="1"/>
</dbReference>
<dbReference type="SMART" id="SM00382">
    <property type="entry name" value="AAA"/>
    <property type="match status" value="1"/>
</dbReference>
<reference evidence="14 15" key="1">
    <citation type="journal article" date="2012" name="J. Bacteriol.">
        <title>Draft Genome Sequences for Two Metal-Reducing Pelosinus fermentans Strains Isolated from a Cr(VI)-Contaminated Site and for Type Strain R7.</title>
        <authorList>
            <person name="Brown S.D."/>
            <person name="Podar M."/>
            <person name="Klingeman D.M."/>
            <person name="Johnson C.M."/>
            <person name="Yang Z.K."/>
            <person name="Utturkar S.M."/>
            <person name="Land M.L."/>
            <person name="Mosher J.J."/>
            <person name="Hurt R.A.Jr."/>
            <person name="Phelps T.J."/>
            <person name="Palumbo A.V."/>
            <person name="Arkin A.P."/>
            <person name="Hazen T.C."/>
            <person name="Elias D.A."/>
        </authorList>
    </citation>
    <scope>NUCLEOTIDE SEQUENCE [LARGE SCALE GENOMIC DNA]</scope>
    <source>
        <strain evidence="14 15">B4</strain>
    </source>
</reference>
<organism evidence="14 15">
    <name type="scientific">Pelosinus fermentans B4</name>
    <dbReference type="NCBI Taxonomy" id="1149862"/>
    <lineage>
        <taxon>Bacteria</taxon>
        <taxon>Bacillati</taxon>
        <taxon>Bacillota</taxon>
        <taxon>Negativicutes</taxon>
        <taxon>Selenomonadales</taxon>
        <taxon>Sporomusaceae</taxon>
        <taxon>Pelosinus</taxon>
    </lineage>
</organism>
<evidence type="ECO:0000256" key="10">
    <source>
        <dbReference type="SAM" id="Phobius"/>
    </source>
</evidence>
<feature type="transmembrane region" description="Helical" evidence="10">
    <location>
        <begin position="202"/>
        <end position="223"/>
    </location>
</feature>
<comment type="caution">
    <text evidence="14">The sequence shown here is derived from an EMBL/GenBank/DDBJ whole genome shotgun (WGS) entry which is preliminary data.</text>
</comment>
<evidence type="ECO:0000259" key="11">
    <source>
        <dbReference type="PROSITE" id="PS50893"/>
    </source>
</evidence>
<evidence type="ECO:0000256" key="6">
    <source>
        <dbReference type="ARBA" id="ARBA00022807"/>
    </source>
</evidence>
<dbReference type="InterPro" id="IPR010132">
    <property type="entry name" value="ATPase_T1SS_HlyB"/>
</dbReference>
<evidence type="ECO:0000313" key="15">
    <source>
        <dbReference type="Proteomes" id="UP000004324"/>
    </source>
</evidence>
<keyword evidence="5" id="KW-0547">Nucleotide-binding</keyword>
<dbReference type="PROSITE" id="PS50893">
    <property type="entry name" value="ABC_TRANSPORTER_2"/>
    <property type="match status" value="1"/>
</dbReference>
<dbReference type="InterPro" id="IPR003593">
    <property type="entry name" value="AAA+_ATPase"/>
</dbReference>
<dbReference type="InterPro" id="IPR005074">
    <property type="entry name" value="Peptidase_C39"/>
</dbReference>
<evidence type="ECO:0000259" key="12">
    <source>
        <dbReference type="PROSITE" id="PS50929"/>
    </source>
</evidence>
<keyword evidence="4 10" id="KW-0812">Transmembrane</keyword>
<proteinExistence type="predicted"/>
<dbReference type="PROSITE" id="PS50990">
    <property type="entry name" value="PEPTIDASE_C39"/>
    <property type="match status" value="1"/>
</dbReference>
<dbReference type="GO" id="GO:0030256">
    <property type="term" value="C:type I protein secretion system complex"/>
    <property type="evidence" value="ECO:0007669"/>
    <property type="project" value="InterPro"/>
</dbReference>
<dbReference type="FunFam" id="3.40.50.300:FF:000299">
    <property type="entry name" value="ABC transporter ATP-binding protein/permease"/>
    <property type="match status" value="1"/>
</dbReference>
<dbReference type="GO" id="GO:0008234">
    <property type="term" value="F:cysteine-type peptidase activity"/>
    <property type="evidence" value="ECO:0007669"/>
    <property type="project" value="UniProtKB-KW"/>
</dbReference>